<dbReference type="Pfam" id="PF01546">
    <property type="entry name" value="Peptidase_M20"/>
    <property type="match status" value="1"/>
</dbReference>
<dbReference type="RefSeq" id="WP_089061824.1">
    <property type="nucleotide sequence ID" value="NZ_CP022315.1"/>
</dbReference>
<feature type="binding site" evidence="1">
    <location>
        <position position="152"/>
    </location>
    <ligand>
        <name>Mn(2+)</name>
        <dbReference type="ChEBI" id="CHEBI:29035"/>
        <label>2</label>
    </ligand>
</feature>
<dbReference type="InterPro" id="IPR011650">
    <property type="entry name" value="Peptidase_M20_dimer"/>
</dbReference>
<keyword evidence="4" id="KW-1185">Reference proteome</keyword>
<dbReference type="CDD" id="cd08018">
    <property type="entry name" value="M20_Acy1_amhX-like"/>
    <property type="match status" value="1"/>
</dbReference>
<evidence type="ECO:0000313" key="3">
    <source>
        <dbReference type="EMBL" id="ASK62564.1"/>
    </source>
</evidence>
<dbReference type="Proteomes" id="UP000198312">
    <property type="component" value="Chromosome"/>
</dbReference>
<dbReference type="KEGG" id="vil:CFK37_10590"/>
<dbReference type="Gene3D" id="3.40.630.10">
    <property type="entry name" value="Zn peptidases"/>
    <property type="match status" value="1"/>
</dbReference>
<evidence type="ECO:0000259" key="2">
    <source>
        <dbReference type="Pfam" id="PF07687"/>
    </source>
</evidence>
<sequence length="377" mass="41297">MKWNTINQRIQETFTFLHGNAEISWKEHNTTKYVANILKESGCRVTTFDDCTGVIGEFGHFTKGLPIVAIRADMDALWQEVNGVFQANHSCGHDAHMAMVLGLLWALKENPELHDQIAVKFIFQPAEEKSAGALKMVEKGGIDNVDYLFGIHLRPAQETQMGYATPVIVHGATRKYRATIKGHDAHGARPHLNHNAIEIGAQLVDMMNNIHLDPRIPHTVKMTSFHAGGESINIIPGSATFSVDMRAQSNELINQLEKKVQGIFTAISDLYDISISVDEVSGVVAAKTNKEAIGIMKQAIGHSLGAGKIAPPLVTPGGDDFHYYTIKKPALKATMVGLGCNLKPGLHHPAMTFNKTALLNGVKILYHAILQTYGIKK</sequence>
<proteinExistence type="predicted"/>
<gene>
    <name evidence="3" type="ORF">CFK37_10590</name>
</gene>
<keyword evidence="3" id="KW-0378">Hydrolase</keyword>
<dbReference type="SUPFAM" id="SSF53187">
    <property type="entry name" value="Zn-dependent exopeptidases"/>
    <property type="match status" value="1"/>
</dbReference>
<feature type="domain" description="Peptidase M20 dimerisation" evidence="2">
    <location>
        <begin position="176"/>
        <end position="266"/>
    </location>
</feature>
<dbReference type="PIRSF" id="PIRSF005962">
    <property type="entry name" value="Pept_M20D_amidohydro"/>
    <property type="match status" value="1"/>
</dbReference>
<keyword evidence="1" id="KW-0479">Metal-binding</keyword>
<dbReference type="InterPro" id="IPR036264">
    <property type="entry name" value="Bact_exopeptidase_dim_dom"/>
</dbReference>
<keyword evidence="1" id="KW-0464">Manganese</keyword>
<dbReference type="InterPro" id="IPR002933">
    <property type="entry name" value="Peptidase_M20"/>
</dbReference>
<dbReference type="GO" id="GO:0016787">
    <property type="term" value="F:hydrolase activity"/>
    <property type="evidence" value="ECO:0007669"/>
    <property type="project" value="UniProtKB-KW"/>
</dbReference>
<dbReference type="Pfam" id="PF07687">
    <property type="entry name" value="M20_dimer"/>
    <property type="match status" value="1"/>
</dbReference>
<dbReference type="GO" id="GO:0046872">
    <property type="term" value="F:metal ion binding"/>
    <property type="evidence" value="ECO:0007669"/>
    <property type="project" value="UniProtKB-KW"/>
</dbReference>
<dbReference type="InterPro" id="IPR037484">
    <property type="entry name" value="AmhX-like"/>
</dbReference>
<dbReference type="PANTHER" id="PTHR11014:SF122">
    <property type="entry name" value="AMIDOHYDROLASE AMHX"/>
    <property type="match status" value="1"/>
</dbReference>
<dbReference type="Gene3D" id="3.30.70.360">
    <property type="match status" value="1"/>
</dbReference>
<comment type="cofactor">
    <cofactor evidence="1">
        <name>Mn(2+)</name>
        <dbReference type="ChEBI" id="CHEBI:29035"/>
    </cofactor>
    <text evidence="1">The Mn(2+) ion enhances activity.</text>
</comment>
<dbReference type="OrthoDB" id="9776731at2"/>
<reference evidence="3 4" key="1">
    <citation type="submission" date="2017-07" db="EMBL/GenBank/DDBJ databases">
        <title>Virgibacillus sp. LM2416.</title>
        <authorList>
            <person name="Tak E.J."/>
            <person name="Bae J.-W."/>
        </authorList>
    </citation>
    <scope>NUCLEOTIDE SEQUENCE [LARGE SCALE GENOMIC DNA]</scope>
    <source>
        <strain evidence="3 4">LM2416</strain>
    </source>
</reference>
<feature type="binding site" evidence="1">
    <location>
        <position position="347"/>
    </location>
    <ligand>
        <name>Mn(2+)</name>
        <dbReference type="ChEBI" id="CHEBI:29035"/>
        <label>2</label>
    </ligand>
</feature>
<dbReference type="PANTHER" id="PTHR11014">
    <property type="entry name" value="PEPTIDASE M20 FAMILY MEMBER"/>
    <property type="match status" value="1"/>
</dbReference>
<organism evidence="3 4">
    <name type="scientific">Virgibacillus phasianinus</name>
    <dbReference type="NCBI Taxonomy" id="2017483"/>
    <lineage>
        <taxon>Bacteria</taxon>
        <taxon>Bacillati</taxon>
        <taxon>Bacillota</taxon>
        <taxon>Bacilli</taxon>
        <taxon>Bacillales</taxon>
        <taxon>Bacillaceae</taxon>
        <taxon>Virgibacillus</taxon>
    </lineage>
</organism>
<evidence type="ECO:0000313" key="4">
    <source>
        <dbReference type="Proteomes" id="UP000198312"/>
    </source>
</evidence>
<dbReference type="EMBL" id="CP022315">
    <property type="protein sequence ID" value="ASK62564.1"/>
    <property type="molecule type" value="Genomic_DNA"/>
</dbReference>
<dbReference type="AlphaFoldDB" id="A0A220U2Q6"/>
<feature type="binding site" evidence="1">
    <location>
        <position position="93"/>
    </location>
    <ligand>
        <name>Mn(2+)</name>
        <dbReference type="ChEBI" id="CHEBI:29035"/>
        <label>2</label>
    </ligand>
</feature>
<feature type="binding site" evidence="1">
    <location>
        <position position="128"/>
    </location>
    <ligand>
        <name>Mn(2+)</name>
        <dbReference type="ChEBI" id="CHEBI:29035"/>
        <label>2</label>
    </ligand>
</feature>
<protein>
    <submittedName>
        <fullName evidence="3">Amidohydrolase</fullName>
    </submittedName>
</protein>
<dbReference type="NCBIfam" id="TIGR01891">
    <property type="entry name" value="amidohydrolases"/>
    <property type="match status" value="1"/>
</dbReference>
<evidence type="ECO:0000256" key="1">
    <source>
        <dbReference type="PIRSR" id="PIRSR005962-1"/>
    </source>
</evidence>
<accession>A0A220U2Q6</accession>
<feature type="binding site" evidence="1">
    <location>
        <position position="91"/>
    </location>
    <ligand>
        <name>Mn(2+)</name>
        <dbReference type="ChEBI" id="CHEBI:29035"/>
        <label>2</label>
    </ligand>
</feature>
<name>A0A220U2Q6_9BACI</name>
<dbReference type="InterPro" id="IPR017439">
    <property type="entry name" value="Amidohydrolase"/>
</dbReference>
<dbReference type="SUPFAM" id="SSF55031">
    <property type="entry name" value="Bacterial exopeptidase dimerisation domain"/>
    <property type="match status" value="1"/>
</dbReference>